<evidence type="ECO:0000313" key="2">
    <source>
        <dbReference type="Proteomes" id="UP000053989"/>
    </source>
</evidence>
<dbReference type="EMBL" id="KN822093">
    <property type="protein sequence ID" value="KIM57956.1"/>
    <property type="molecule type" value="Genomic_DNA"/>
</dbReference>
<keyword evidence="2" id="KW-1185">Reference proteome</keyword>
<dbReference type="HOGENOM" id="CLU_2279172_0_0_1"/>
<organism evidence="1 2">
    <name type="scientific">Scleroderma citrinum Foug A</name>
    <dbReference type="NCBI Taxonomy" id="1036808"/>
    <lineage>
        <taxon>Eukaryota</taxon>
        <taxon>Fungi</taxon>
        <taxon>Dikarya</taxon>
        <taxon>Basidiomycota</taxon>
        <taxon>Agaricomycotina</taxon>
        <taxon>Agaricomycetes</taxon>
        <taxon>Agaricomycetidae</taxon>
        <taxon>Boletales</taxon>
        <taxon>Sclerodermatineae</taxon>
        <taxon>Sclerodermataceae</taxon>
        <taxon>Scleroderma</taxon>
    </lineage>
</organism>
<protein>
    <submittedName>
        <fullName evidence="1">Uncharacterized protein</fullName>
    </submittedName>
</protein>
<dbReference type="InParanoid" id="A0A0C3DPL4"/>
<reference evidence="1 2" key="1">
    <citation type="submission" date="2014-04" db="EMBL/GenBank/DDBJ databases">
        <authorList>
            <consortium name="DOE Joint Genome Institute"/>
            <person name="Kuo A."/>
            <person name="Kohler A."/>
            <person name="Nagy L.G."/>
            <person name="Floudas D."/>
            <person name="Copeland A."/>
            <person name="Barry K.W."/>
            <person name="Cichocki N."/>
            <person name="Veneault-Fourrey C."/>
            <person name="LaButti K."/>
            <person name="Lindquist E.A."/>
            <person name="Lipzen A."/>
            <person name="Lundell T."/>
            <person name="Morin E."/>
            <person name="Murat C."/>
            <person name="Sun H."/>
            <person name="Tunlid A."/>
            <person name="Henrissat B."/>
            <person name="Grigoriev I.V."/>
            <person name="Hibbett D.S."/>
            <person name="Martin F."/>
            <person name="Nordberg H.P."/>
            <person name="Cantor M.N."/>
            <person name="Hua S.X."/>
        </authorList>
    </citation>
    <scope>NUCLEOTIDE SEQUENCE [LARGE SCALE GENOMIC DNA]</scope>
    <source>
        <strain evidence="1 2">Foug A</strain>
    </source>
</reference>
<gene>
    <name evidence="1" type="ORF">SCLCIDRAFT_1115397</name>
</gene>
<dbReference type="Proteomes" id="UP000053989">
    <property type="component" value="Unassembled WGS sequence"/>
</dbReference>
<evidence type="ECO:0000313" key="1">
    <source>
        <dbReference type="EMBL" id="KIM57956.1"/>
    </source>
</evidence>
<accession>A0A0C3DPL4</accession>
<name>A0A0C3DPL4_9AGAM</name>
<sequence length="102" mass="11212">MHRSLVPLPRKSSTKYLPCRGLRSRWGIYARTMNFQEVAIEQYVGRAVAVTEDMIIRKVHTPEKSIGELGGDPGCPCSGEDGLDSSRCSCVIQACSGKVGRR</sequence>
<proteinExistence type="predicted"/>
<dbReference type="AlphaFoldDB" id="A0A0C3DPL4"/>
<reference evidence="2" key="2">
    <citation type="submission" date="2015-01" db="EMBL/GenBank/DDBJ databases">
        <title>Evolutionary Origins and Diversification of the Mycorrhizal Mutualists.</title>
        <authorList>
            <consortium name="DOE Joint Genome Institute"/>
            <consortium name="Mycorrhizal Genomics Consortium"/>
            <person name="Kohler A."/>
            <person name="Kuo A."/>
            <person name="Nagy L.G."/>
            <person name="Floudas D."/>
            <person name="Copeland A."/>
            <person name="Barry K.W."/>
            <person name="Cichocki N."/>
            <person name="Veneault-Fourrey C."/>
            <person name="LaButti K."/>
            <person name="Lindquist E.A."/>
            <person name="Lipzen A."/>
            <person name="Lundell T."/>
            <person name="Morin E."/>
            <person name="Murat C."/>
            <person name="Riley R."/>
            <person name="Ohm R."/>
            <person name="Sun H."/>
            <person name="Tunlid A."/>
            <person name="Henrissat B."/>
            <person name="Grigoriev I.V."/>
            <person name="Hibbett D.S."/>
            <person name="Martin F."/>
        </authorList>
    </citation>
    <scope>NUCLEOTIDE SEQUENCE [LARGE SCALE GENOMIC DNA]</scope>
    <source>
        <strain evidence="2">Foug A</strain>
    </source>
</reference>